<reference evidence="4" key="1">
    <citation type="submission" date="2018-07" db="EMBL/GenBank/DDBJ databases">
        <authorList>
            <person name="Kim H."/>
        </authorList>
    </citation>
    <scope>NUCLEOTIDE SEQUENCE [LARGE SCALE GENOMIC DNA]</scope>
    <source>
        <strain evidence="4">F02</strain>
    </source>
</reference>
<dbReference type="EMBL" id="CP031124">
    <property type="protein sequence ID" value="AXF86350.1"/>
    <property type="molecule type" value="Genomic_DNA"/>
</dbReference>
<gene>
    <name evidence="3" type="ORF">DTO96_102100</name>
</gene>
<organism evidence="3 4">
    <name type="scientific">Ephemeroptericola cinctiostellae</name>
    <dbReference type="NCBI Taxonomy" id="2268024"/>
    <lineage>
        <taxon>Bacteria</taxon>
        <taxon>Pseudomonadati</taxon>
        <taxon>Pseudomonadota</taxon>
        <taxon>Betaproteobacteria</taxon>
        <taxon>Burkholderiales</taxon>
        <taxon>Burkholderiaceae</taxon>
        <taxon>Ephemeroptericola</taxon>
    </lineage>
</organism>
<keyword evidence="2" id="KW-0812">Transmembrane</keyword>
<evidence type="ECO:0000313" key="3">
    <source>
        <dbReference type="EMBL" id="AXF86350.1"/>
    </source>
</evidence>
<evidence type="ECO:0000256" key="2">
    <source>
        <dbReference type="SAM" id="Phobius"/>
    </source>
</evidence>
<feature type="transmembrane region" description="Helical" evidence="2">
    <location>
        <begin position="52"/>
        <end position="76"/>
    </location>
</feature>
<proteinExistence type="predicted"/>
<keyword evidence="4" id="KW-1185">Reference proteome</keyword>
<evidence type="ECO:0000256" key="1">
    <source>
        <dbReference type="SAM" id="MobiDB-lite"/>
    </source>
</evidence>
<dbReference type="KEGG" id="hyf:DTO96_102100"/>
<dbReference type="AlphaFoldDB" id="A0A345DDB2"/>
<keyword evidence="2" id="KW-1133">Transmembrane helix</keyword>
<sequence length="404" mass="44735">MTMVSMPVDNSTLAITSIICAGLLFVFLLVAADDEFRKPPIAATIAIVAGGLLYWLGFIPIGIMIAAAFALVVGIFRALKGNANQPNPSNKSAQQTTKRTNEQNVSPANHSEKVERFNQETGGWEKLETDLDNQDTQSLKSYDPLLHGSFDGKPKLNLPNTTNNYARVMGVIIGVLVVGMLFVAMMDSNKTKPAINYIPSSYDTKTNVNNPNTTAPNQVLVTPVTEAPVNPALMQQCDSYATANKRKEPTLTYQEQREDYSKLYEFCLDDAKKLTQTISTNTANNSKIETVSNELLQAYQTAKIDNETSRQYINKTWEDLIQTLTDNQKRDILKLQRAWIKSKQNFCGKVVKNKSIDNLTPDELAAEIKLLECDSQANSERAAVLSKTMQVQDEIAKIIKEGGK</sequence>
<accession>A0A345DDB2</accession>
<dbReference type="Proteomes" id="UP000252182">
    <property type="component" value="Chromosome"/>
</dbReference>
<feature type="transmembrane region" description="Helical" evidence="2">
    <location>
        <begin position="12"/>
        <end position="32"/>
    </location>
</feature>
<protein>
    <submittedName>
        <fullName evidence="3">Uncharacterized protein</fullName>
    </submittedName>
</protein>
<feature type="compositionally biased region" description="Basic and acidic residues" evidence="1">
    <location>
        <begin position="110"/>
        <end position="119"/>
    </location>
</feature>
<name>A0A345DDB2_9BURK</name>
<keyword evidence="2" id="KW-0472">Membrane</keyword>
<dbReference type="RefSeq" id="WP_157964413.1">
    <property type="nucleotide sequence ID" value="NZ_CP031124.1"/>
</dbReference>
<feature type="region of interest" description="Disordered" evidence="1">
    <location>
        <begin position="84"/>
        <end position="119"/>
    </location>
</feature>
<feature type="compositionally biased region" description="Polar residues" evidence="1">
    <location>
        <begin position="84"/>
        <end position="109"/>
    </location>
</feature>
<evidence type="ECO:0000313" key="4">
    <source>
        <dbReference type="Proteomes" id="UP000252182"/>
    </source>
</evidence>
<feature type="transmembrane region" description="Helical" evidence="2">
    <location>
        <begin position="165"/>
        <end position="186"/>
    </location>
</feature>